<dbReference type="NCBIfam" id="TIGR00563">
    <property type="entry name" value="rsmB"/>
    <property type="match status" value="1"/>
</dbReference>
<feature type="active site" description="Nucleophile" evidence="14">
    <location>
        <position position="382"/>
    </location>
</feature>
<dbReference type="InterPro" id="IPR001678">
    <property type="entry name" value="MeTrfase_RsmB-F_NOP2_dom"/>
</dbReference>
<evidence type="ECO:0000256" key="12">
    <source>
        <dbReference type="ARBA" id="ARBA00031088"/>
    </source>
</evidence>
<dbReference type="InterPro" id="IPR049560">
    <property type="entry name" value="MeTrfase_RsmB-F_NOP2_cat"/>
</dbReference>
<feature type="domain" description="SAM-dependent MTase RsmB/NOP-type" evidence="15">
    <location>
        <begin position="171"/>
        <end position="444"/>
    </location>
</feature>
<evidence type="ECO:0000256" key="13">
    <source>
        <dbReference type="ARBA" id="ARBA00047283"/>
    </source>
</evidence>
<dbReference type="PROSITE" id="PS51686">
    <property type="entry name" value="SAM_MT_RSMB_NOP"/>
    <property type="match status" value="1"/>
</dbReference>
<dbReference type="GO" id="GO:0032259">
    <property type="term" value="P:methylation"/>
    <property type="evidence" value="ECO:0007669"/>
    <property type="project" value="UniProtKB-KW"/>
</dbReference>
<gene>
    <name evidence="16" type="primary">rsmB</name>
    <name evidence="16" type="ORF">Maes01_01164</name>
</gene>
<evidence type="ECO:0000313" key="17">
    <source>
        <dbReference type="Proteomes" id="UP001408594"/>
    </source>
</evidence>
<evidence type="ECO:0000256" key="11">
    <source>
        <dbReference type="ARBA" id="ARBA00030399"/>
    </source>
</evidence>
<reference evidence="16 17" key="1">
    <citation type="submission" date="2024-02" db="EMBL/GenBank/DDBJ databases">
        <title>Microbulbifer aestuariivivens NBRC 112533.</title>
        <authorList>
            <person name="Ichikawa N."/>
            <person name="Katano-Makiyama Y."/>
            <person name="Hidaka K."/>
        </authorList>
    </citation>
    <scope>NUCLEOTIDE SEQUENCE [LARGE SCALE GENOMIC DNA]</scope>
    <source>
        <strain evidence="16 17">NBRC 112533</strain>
    </source>
</reference>
<name>A0ABP9WN37_9GAMM</name>
<accession>A0ABP9WN37</accession>
<dbReference type="Pfam" id="PF01029">
    <property type="entry name" value="NusB"/>
    <property type="match status" value="1"/>
</dbReference>
<dbReference type="InterPro" id="IPR035926">
    <property type="entry name" value="NusB-like_sf"/>
</dbReference>
<evidence type="ECO:0000256" key="4">
    <source>
        <dbReference type="ARBA" id="ARBA00012140"/>
    </source>
</evidence>
<dbReference type="InterPro" id="IPR054728">
    <property type="entry name" value="RsmB-like_ferredoxin"/>
</dbReference>
<dbReference type="InterPro" id="IPR023267">
    <property type="entry name" value="RCMT"/>
</dbReference>
<evidence type="ECO:0000256" key="7">
    <source>
        <dbReference type="ARBA" id="ARBA00022603"/>
    </source>
</evidence>
<evidence type="ECO:0000256" key="6">
    <source>
        <dbReference type="ARBA" id="ARBA00022552"/>
    </source>
</evidence>
<dbReference type="Gene3D" id="1.10.940.10">
    <property type="entry name" value="NusB-like"/>
    <property type="match status" value="1"/>
</dbReference>
<evidence type="ECO:0000256" key="8">
    <source>
        <dbReference type="ARBA" id="ARBA00022679"/>
    </source>
</evidence>
<dbReference type="InterPro" id="IPR006027">
    <property type="entry name" value="NusB_RsmB_TIM44"/>
</dbReference>
<evidence type="ECO:0000256" key="2">
    <source>
        <dbReference type="ARBA" id="ARBA00004496"/>
    </source>
</evidence>
<dbReference type="Pfam" id="PF22458">
    <property type="entry name" value="RsmF-B_ferredox"/>
    <property type="match status" value="1"/>
</dbReference>
<evidence type="ECO:0000256" key="10">
    <source>
        <dbReference type="ARBA" id="ARBA00022884"/>
    </source>
</evidence>
<evidence type="ECO:0000256" key="14">
    <source>
        <dbReference type="PROSITE-ProRule" id="PRU01023"/>
    </source>
</evidence>
<feature type="binding site" evidence="14">
    <location>
        <position position="284"/>
    </location>
    <ligand>
        <name>S-adenosyl-L-methionine</name>
        <dbReference type="ChEBI" id="CHEBI:59789"/>
    </ligand>
</feature>
<dbReference type="Gene3D" id="3.40.50.150">
    <property type="entry name" value="Vaccinia Virus protein VP39"/>
    <property type="match status" value="1"/>
</dbReference>
<dbReference type="PRINTS" id="PR02008">
    <property type="entry name" value="RCMTFAMILY"/>
</dbReference>
<dbReference type="Proteomes" id="UP001408594">
    <property type="component" value="Unassembled WGS sequence"/>
</dbReference>
<evidence type="ECO:0000256" key="9">
    <source>
        <dbReference type="ARBA" id="ARBA00022691"/>
    </source>
</evidence>
<comment type="function">
    <text evidence="1">Specifically methylates the cytosine at position 967 (m5C967) of 16S rRNA.</text>
</comment>
<sequence length="444" mass="47843">MKKPAAGKNQSPTDVRAAAARVLAELLQSRGSLARLLPAAERVVCERDRPLLRELCYGSARAAPRLQLLADKLLRKPPADIEVRALILLGLYQLEFTRIPDHASISATVNAARDLGLDRATGVINGVLRNALRNREALQRKLSGNPQFSSMHPAWLQQAIKAAWGSDAGGIFKANNANPPMTLRVDSRQQSRDDYLAVLRQAGIEGRACELSPVGIRLQSPCAVDALPGFDQGRVSVQDESAQLAALLLAPGEGERVLDACAAPGGKTAHLLEQAPGIQLSALDVDEERLDRVIDNLTRGGLAAELICADAGEPDAWWDGEAFDRILLDAPCSATGVIRRNPDIKLLRRAEDIAPLAELQGRLLRTLWGLLKPGGSLLYATCSILPAENTEVVARFIAETPDASDNTPQLLAGREWGLAQPAGRQLFPRLEGGDGFYYALLQKS</sequence>
<organism evidence="16 17">
    <name type="scientific">Microbulbifer aestuariivivens</name>
    <dbReference type="NCBI Taxonomy" id="1908308"/>
    <lineage>
        <taxon>Bacteria</taxon>
        <taxon>Pseudomonadati</taxon>
        <taxon>Pseudomonadota</taxon>
        <taxon>Gammaproteobacteria</taxon>
        <taxon>Cellvibrionales</taxon>
        <taxon>Microbulbiferaceae</taxon>
        <taxon>Microbulbifer</taxon>
    </lineage>
</organism>
<proteinExistence type="inferred from homology"/>
<dbReference type="PANTHER" id="PTHR22807:SF61">
    <property type="entry name" value="NOL1_NOP2_SUN FAMILY PROTEIN _ ANTITERMINATION NUSB DOMAIN-CONTAINING PROTEIN"/>
    <property type="match status" value="1"/>
</dbReference>
<comment type="subcellular location">
    <subcellularLocation>
        <location evidence="2">Cytoplasm</location>
    </subcellularLocation>
</comment>
<keyword evidence="17" id="KW-1185">Reference proteome</keyword>
<dbReference type="InterPro" id="IPR004573">
    <property type="entry name" value="rRNA_ssu_MeTfrase_B"/>
</dbReference>
<dbReference type="PROSITE" id="PS01153">
    <property type="entry name" value="NOL1_NOP2_SUN"/>
    <property type="match status" value="1"/>
</dbReference>
<dbReference type="PANTHER" id="PTHR22807">
    <property type="entry name" value="NOP2 YEAST -RELATED NOL1/NOP2/FMU SUN DOMAIN-CONTAINING"/>
    <property type="match status" value="1"/>
</dbReference>
<keyword evidence="10 14" id="KW-0694">RNA-binding</keyword>
<protein>
    <recommendedName>
        <fullName evidence="4">16S rRNA (cytosine(967)-C(5))-methyltransferase</fullName>
        <ecNumber evidence="4">2.1.1.176</ecNumber>
    </recommendedName>
    <alternativeName>
        <fullName evidence="11">16S rRNA m5C967 methyltransferase</fullName>
    </alternativeName>
    <alternativeName>
        <fullName evidence="12">rRNA (cytosine-C(5)-)-methyltransferase RsmB</fullName>
    </alternativeName>
</protein>
<dbReference type="CDD" id="cd02440">
    <property type="entry name" value="AdoMet_MTases"/>
    <property type="match status" value="1"/>
</dbReference>
<keyword evidence="8 14" id="KW-0808">Transferase</keyword>
<feature type="binding site" evidence="14">
    <location>
        <position position="329"/>
    </location>
    <ligand>
        <name>S-adenosyl-L-methionine</name>
        <dbReference type="ChEBI" id="CHEBI:59789"/>
    </ligand>
</feature>
<dbReference type="InterPro" id="IPR018314">
    <property type="entry name" value="RsmB/NOL1/NOP2-like_CS"/>
</dbReference>
<feature type="binding site" evidence="14">
    <location>
        <position position="310"/>
    </location>
    <ligand>
        <name>S-adenosyl-L-methionine</name>
        <dbReference type="ChEBI" id="CHEBI:59789"/>
    </ligand>
</feature>
<keyword evidence="7 14" id="KW-0489">Methyltransferase</keyword>
<dbReference type="RefSeq" id="WP_345549696.1">
    <property type="nucleotide sequence ID" value="NZ_BAABRT010000007.1"/>
</dbReference>
<comment type="caution">
    <text evidence="16">The sequence shown here is derived from an EMBL/GenBank/DDBJ whole genome shotgun (WGS) entry which is preliminary data.</text>
</comment>
<keyword evidence="6" id="KW-0698">rRNA processing</keyword>
<evidence type="ECO:0000256" key="3">
    <source>
        <dbReference type="ARBA" id="ARBA00007494"/>
    </source>
</evidence>
<evidence type="ECO:0000256" key="1">
    <source>
        <dbReference type="ARBA" id="ARBA00002724"/>
    </source>
</evidence>
<dbReference type="Gene3D" id="3.30.70.1170">
    <property type="entry name" value="Sun protein, domain 3"/>
    <property type="match status" value="1"/>
</dbReference>
<evidence type="ECO:0000256" key="5">
    <source>
        <dbReference type="ARBA" id="ARBA00022490"/>
    </source>
</evidence>
<comment type="similarity">
    <text evidence="3 14">Belongs to the class I-like SAM-binding methyltransferase superfamily. RsmB/NOP family.</text>
</comment>
<dbReference type="EMBL" id="BAABRT010000007">
    <property type="protein sequence ID" value="GAA5524607.1"/>
    <property type="molecule type" value="Genomic_DNA"/>
</dbReference>
<evidence type="ECO:0000313" key="16">
    <source>
        <dbReference type="EMBL" id="GAA5524607.1"/>
    </source>
</evidence>
<feature type="binding site" evidence="14">
    <location>
        <begin position="261"/>
        <end position="267"/>
    </location>
    <ligand>
        <name>S-adenosyl-L-methionine</name>
        <dbReference type="ChEBI" id="CHEBI:59789"/>
    </ligand>
</feature>
<dbReference type="EC" id="2.1.1.176" evidence="4"/>
<evidence type="ECO:0000259" key="15">
    <source>
        <dbReference type="PROSITE" id="PS51686"/>
    </source>
</evidence>
<comment type="catalytic activity">
    <reaction evidence="13">
        <text>cytidine(967) in 16S rRNA + S-adenosyl-L-methionine = 5-methylcytidine(967) in 16S rRNA + S-adenosyl-L-homocysteine + H(+)</text>
        <dbReference type="Rhea" id="RHEA:42748"/>
        <dbReference type="Rhea" id="RHEA-COMP:10219"/>
        <dbReference type="Rhea" id="RHEA-COMP:10220"/>
        <dbReference type="ChEBI" id="CHEBI:15378"/>
        <dbReference type="ChEBI" id="CHEBI:57856"/>
        <dbReference type="ChEBI" id="CHEBI:59789"/>
        <dbReference type="ChEBI" id="CHEBI:74483"/>
        <dbReference type="ChEBI" id="CHEBI:82748"/>
        <dbReference type="EC" id="2.1.1.176"/>
    </reaction>
</comment>
<dbReference type="InterPro" id="IPR029063">
    <property type="entry name" value="SAM-dependent_MTases_sf"/>
</dbReference>
<dbReference type="GO" id="GO:0008168">
    <property type="term" value="F:methyltransferase activity"/>
    <property type="evidence" value="ECO:0007669"/>
    <property type="project" value="UniProtKB-KW"/>
</dbReference>
<keyword evidence="5" id="KW-0963">Cytoplasm</keyword>
<dbReference type="NCBIfam" id="NF008149">
    <property type="entry name" value="PRK10901.1"/>
    <property type="match status" value="1"/>
</dbReference>
<keyword evidence="9 14" id="KW-0949">S-adenosyl-L-methionine</keyword>
<dbReference type="SUPFAM" id="SSF53335">
    <property type="entry name" value="S-adenosyl-L-methionine-dependent methyltransferases"/>
    <property type="match status" value="1"/>
</dbReference>
<dbReference type="SUPFAM" id="SSF48013">
    <property type="entry name" value="NusB-like"/>
    <property type="match status" value="1"/>
</dbReference>
<dbReference type="Pfam" id="PF01189">
    <property type="entry name" value="Methyltr_RsmB-F"/>
    <property type="match status" value="1"/>
</dbReference>